<name>A0ABT6Y373_9BACT</name>
<keyword evidence="2" id="KW-1185">Reference proteome</keyword>
<sequence>MRIEKTFSHQFGKVIERYHAFAKEHNEVQFVTKSTMLREPHLSKLKSIASLYLKQFWNCMNSPLWADSDRVPVLQVTRWDLANLCGCSRRAVQDHLARLSTFGVITVEEFEEGRVNGYKIALNLWLLLGIDQFKPKIQSWTEKPTTILKAFAPSEVQTLPHLTNQIENLNNSYIAEGVENLSQERHQENCQEKQEIAQNPEIDQENCQEKNTGGAENSFISSDERFEAYRKGNLNKIRYQNAPKPEPKGLTDLEKATIVNNFWKYVKDVFYPQRNYTPIESEIKKVIHRDVFNGFKNENPKENTFEFWQIYSMMLQYWADKKQAFDARKDREAYHPTKYFSKDYGTHQKQGFLVVLQWAKKAEKSLKEIEFEKELERAKLTMMQYPMTGVVPRGQGNKIKDIAQLAQYFNRKLSVKTNSDYVQKFNNFLTTTNFLRPCNQQYQHQ</sequence>
<protein>
    <recommendedName>
        <fullName evidence="3">Replication protein</fullName>
    </recommendedName>
</protein>
<proteinExistence type="predicted"/>
<evidence type="ECO:0000313" key="1">
    <source>
        <dbReference type="EMBL" id="MDI9858014.1"/>
    </source>
</evidence>
<dbReference type="EMBL" id="JASHIF010000002">
    <property type="protein sequence ID" value="MDI9858014.1"/>
    <property type="molecule type" value="Genomic_DNA"/>
</dbReference>
<evidence type="ECO:0008006" key="3">
    <source>
        <dbReference type="Google" id="ProtNLM"/>
    </source>
</evidence>
<accession>A0ABT6Y373</accession>
<dbReference type="Proteomes" id="UP001236507">
    <property type="component" value="Unassembled WGS sequence"/>
</dbReference>
<evidence type="ECO:0000313" key="2">
    <source>
        <dbReference type="Proteomes" id="UP001236507"/>
    </source>
</evidence>
<organism evidence="1 2">
    <name type="scientific">Flectobacillus roseus</name>
    <dbReference type="NCBI Taxonomy" id="502259"/>
    <lineage>
        <taxon>Bacteria</taxon>
        <taxon>Pseudomonadati</taxon>
        <taxon>Bacteroidota</taxon>
        <taxon>Cytophagia</taxon>
        <taxon>Cytophagales</taxon>
        <taxon>Flectobacillaceae</taxon>
        <taxon>Flectobacillus</taxon>
    </lineage>
</organism>
<dbReference type="RefSeq" id="WP_283343285.1">
    <property type="nucleotide sequence ID" value="NZ_JASHIF010000002.1"/>
</dbReference>
<gene>
    <name evidence="1" type="ORF">QM524_02220</name>
</gene>
<comment type="caution">
    <text evidence="1">The sequence shown here is derived from an EMBL/GenBank/DDBJ whole genome shotgun (WGS) entry which is preliminary data.</text>
</comment>
<reference evidence="1 2" key="1">
    <citation type="submission" date="2023-05" db="EMBL/GenBank/DDBJ databases">
        <title>Novel species of genus Flectobacillus isolated from stream in China.</title>
        <authorList>
            <person name="Lu H."/>
        </authorList>
    </citation>
    <scope>NUCLEOTIDE SEQUENCE [LARGE SCALE GENOMIC DNA]</scope>
    <source>
        <strain evidence="1 2">KCTC 42575</strain>
    </source>
</reference>